<dbReference type="PANTHER" id="PTHR33867">
    <property type="entry name" value="RIBOSOME MATURATION FACTOR RIMP"/>
    <property type="match status" value="1"/>
</dbReference>
<evidence type="ECO:0000313" key="5">
    <source>
        <dbReference type="EMBL" id="CAB4607583.1"/>
    </source>
</evidence>
<evidence type="ECO:0000259" key="3">
    <source>
        <dbReference type="Pfam" id="PF02576"/>
    </source>
</evidence>
<evidence type="ECO:0000259" key="4">
    <source>
        <dbReference type="Pfam" id="PF17384"/>
    </source>
</evidence>
<dbReference type="GO" id="GO:0000028">
    <property type="term" value="P:ribosomal small subunit assembly"/>
    <property type="evidence" value="ECO:0007669"/>
    <property type="project" value="TreeGrafter"/>
</dbReference>
<evidence type="ECO:0000313" key="6">
    <source>
        <dbReference type="EMBL" id="CAB4693869.1"/>
    </source>
</evidence>
<evidence type="ECO:0000313" key="8">
    <source>
        <dbReference type="EMBL" id="CAB4873905.1"/>
    </source>
</evidence>
<dbReference type="InterPro" id="IPR003728">
    <property type="entry name" value="Ribosome_maturation_RimP"/>
</dbReference>
<reference evidence="8" key="1">
    <citation type="submission" date="2020-05" db="EMBL/GenBank/DDBJ databases">
        <authorList>
            <person name="Chiriac C."/>
            <person name="Salcher M."/>
            <person name="Ghai R."/>
            <person name="Kavagutti S V."/>
        </authorList>
    </citation>
    <scope>NUCLEOTIDE SEQUENCE</scope>
</reference>
<keyword evidence="2" id="KW-0690">Ribosome biogenesis</keyword>
<sequence>MRKESIVAAIEPAVNELNLFLEDVVITSAGKHSMLRILIDGETRLSMDQVTEASFKISEIIDQMPDIGQTPFTLEVSTPGAEYPLTLARHWFKNLNRLVSVTLLDGEEFISRITSIENDQITFSDAKANITSAKISDIKSAYVEIEFK</sequence>
<evidence type="ECO:0000313" key="7">
    <source>
        <dbReference type="EMBL" id="CAB4777361.1"/>
    </source>
</evidence>
<protein>
    <submittedName>
        <fullName evidence="8">Unannotated protein</fullName>
    </submittedName>
</protein>
<dbReference type="GO" id="GO:0006412">
    <property type="term" value="P:translation"/>
    <property type="evidence" value="ECO:0007669"/>
    <property type="project" value="TreeGrafter"/>
</dbReference>
<keyword evidence="1" id="KW-0963">Cytoplasm</keyword>
<dbReference type="GO" id="GO:0005829">
    <property type="term" value="C:cytosol"/>
    <property type="evidence" value="ECO:0007669"/>
    <property type="project" value="TreeGrafter"/>
</dbReference>
<dbReference type="InterPro" id="IPR035956">
    <property type="entry name" value="RimP_N_sf"/>
</dbReference>
<gene>
    <name evidence="5" type="ORF">UFOPK1811_01220</name>
    <name evidence="6" type="ORF">UFOPK2360_01286</name>
    <name evidence="7" type="ORF">UFOPK2922_00754</name>
    <name evidence="8" type="ORF">UFOPK3306_01090</name>
</gene>
<dbReference type="EMBL" id="CAEZXH010000111">
    <property type="protein sequence ID" value="CAB4693869.1"/>
    <property type="molecule type" value="Genomic_DNA"/>
</dbReference>
<evidence type="ECO:0000256" key="1">
    <source>
        <dbReference type="ARBA" id="ARBA00022490"/>
    </source>
</evidence>
<organism evidence="8">
    <name type="scientific">freshwater metagenome</name>
    <dbReference type="NCBI Taxonomy" id="449393"/>
    <lineage>
        <taxon>unclassified sequences</taxon>
        <taxon>metagenomes</taxon>
        <taxon>ecological metagenomes</taxon>
    </lineage>
</organism>
<dbReference type="Gene3D" id="3.30.300.70">
    <property type="entry name" value="RimP-like superfamily, N-terminal"/>
    <property type="match status" value="1"/>
</dbReference>
<name>A0A6J7DY01_9ZZZZ</name>
<dbReference type="InterPro" id="IPR028989">
    <property type="entry name" value="RimP_N"/>
</dbReference>
<feature type="domain" description="Ribosome maturation factor RimP C-terminal" evidence="4">
    <location>
        <begin position="85"/>
        <end position="147"/>
    </location>
</feature>
<proteinExistence type="inferred from homology"/>
<dbReference type="HAMAP" id="MF_01077">
    <property type="entry name" value="RimP"/>
    <property type="match status" value="1"/>
</dbReference>
<evidence type="ECO:0000256" key="2">
    <source>
        <dbReference type="ARBA" id="ARBA00022517"/>
    </source>
</evidence>
<feature type="domain" description="Ribosome maturation factor RimP N-terminal" evidence="3">
    <location>
        <begin position="10"/>
        <end position="82"/>
    </location>
</feature>
<dbReference type="PANTHER" id="PTHR33867:SF1">
    <property type="entry name" value="RIBOSOME MATURATION FACTOR RIMP"/>
    <property type="match status" value="1"/>
</dbReference>
<dbReference type="SUPFAM" id="SSF75420">
    <property type="entry name" value="YhbC-like, N-terminal domain"/>
    <property type="match status" value="1"/>
</dbReference>
<dbReference type="Pfam" id="PF02576">
    <property type="entry name" value="RimP_N"/>
    <property type="match status" value="1"/>
</dbReference>
<dbReference type="AlphaFoldDB" id="A0A6J7DY01"/>
<accession>A0A6J7DY01</accession>
<dbReference type="Pfam" id="PF17384">
    <property type="entry name" value="DUF150_C"/>
    <property type="match status" value="1"/>
</dbReference>
<dbReference type="EMBL" id="CAEZUJ010000071">
    <property type="protein sequence ID" value="CAB4607583.1"/>
    <property type="molecule type" value="Genomic_DNA"/>
</dbReference>
<dbReference type="InterPro" id="IPR028998">
    <property type="entry name" value="RimP_C"/>
</dbReference>
<dbReference type="EMBL" id="CAFBLI010000097">
    <property type="protein sequence ID" value="CAB4873905.1"/>
    <property type="molecule type" value="Genomic_DNA"/>
</dbReference>
<dbReference type="EMBL" id="CAEZZS010000029">
    <property type="protein sequence ID" value="CAB4777361.1"/>
    <property type="molecule type" value="Genomic_DNA"/>
</dbReference>